<protein>
    <recommendedName>
        <fullName evidence="1">DUF4455 domain-containing protein</fullName>
    </recommendedName>
</protein>
<name>A0ABQ7FUZ6_DUNSA</name>
<organism evidence="2 3">
    <name type="scientific">Dunaliella salina</name>
    <name type="common">Green alga</name>
    <name type="synonym">Protococcus salinus</name>
    <dbReference type="NCBI Taxonomy" id="3046"/>
    <lineage>
        <taxon>Eukaryota</taxon>
        <taxon>Viridiplantae</taxon>
        <taxon>Chlorophyta</taxon>
        <taxon>core chlorophytes</taxon>
        <taxon>Chlorophyceae</taxon>
        <taxon>CS clade</taxon>
        <taxon>Chlamydomonadales</taxon>
        <taxon>Dunaliellaceae</taxon>
        <taxon>Dunaliella</taxon>
    </lineage>
</organism>
<evidence type="ECO:0000259" key="1">
    <source>
        <dbReference type="Pfam" id="PF14643"/>
    </source>
</evidence>
<keyword evidence="3" id="KW-1185">Reference proteome</keyword>
<feature type="domain" description="DUF4455" evidence="1">
    <location>
        <begin position="109"/>
        <end position="217"/>
    </location>
</feature>
<dbReference type="Proteomes" id="UP000815325">
    <property type="component" value="Unassembled WGS sequence"/>
</dbReference>
<comment type="caution">
    <text evidence="2">The sequence shown here is derived from an EMBL/GenBank/DDBJ whole genome shotgun (WGS) entry which is preliminary data.</text>
</comment>
<dbReference type="InterPro" id="IPR028089">
    <property type="entry name" value="DUF4455"/>
</dbReference>
<proteinExistence type="predicted"/>
<accession>A0ABQ7FUZ6</accession>
<reference evidence="2" key="1">
    <citation type="submission" date="2017-08" db="EMBL/GenBank/DDBJ databases">
        <authorList>
            <person name="Polle J.E."/>
            <person name="Barry K."/>
            <person name="Cushman J."/>
            <person name="Schmutz J."/>
            <person name="Tran D."/>
            <person name="Hathwaick L.T."/>
            <person name="Yim W.C."/>
            <person name="Jenkins J."/>
            <person name="Mckie-Krisberg Z.M."/>
            <person name="Prochnik S."/>
            <person name="Lindquist E."/>
            <person name="Dockter R.B."/>
            <person name="Adam C."/>
            <person name="Molina H."/>
            <person name="Bunkerborg J."/>
            <person name="Jin E."/>
            <person name="Buchheim M."/>
            <person name="Magnuson J."/>
        </authorList>
    </citation>
    <scope>NUCLEOTIDE SEQUENCE</scope>
    <source>
        <strain evidence="2">CCAP 19/18</strain>
    </source>
</reference>
<evidence type="ECO:0000313" key="2">
    <source>
        <dbReference type="EMBL" id="KAF5826213.1"/>
    </source>
</evidence>
<dbReference type="Pfam" id="PF14643">
    <property type="entry name" value="DUF4455"/>
    <property type="match status" value="1"/>
</dbReference>
<gene>
    <name evidence="2" type="ORF">DUNSADRAFT_4137</name>
</gene>
<evidence type="ECO:0000313" key="3">
    <source>
        <dbReference type="Proteomes" id="UP000815325"/>
    </source>
</evidence>
<dbReference type="EMBL" id="MU071178">
    <property type="protein sequence ID" value="KAF5826213.1"/>
    <property type="molecule type" value="Genomic_DNA"/>
</dbReference>
<sequence length="229" mass="26297">MDWEKKTVKREALSGAAADNFNEMLTPAQTLLQTLQESEVARKEKYYSTVSAKMKAAREKLPSLGVKHAPRSDTSIFTVPPPREVHSLLPDIRPEKANMEGVRQMLGQQFERHRAVWETFVGVRDGTQQQLEDEVCSIAADLKGRLESDDTDIEDIMSMLKEDRVMRLTEPEVYQVWEAVAQRVPERARWIEVLGASLEEAEERRRTTVEGQLVKMVGPWDIFQEVEER</sequence>